<dbReference type="Proteomes" id="UP000724584">
    <property type="component" value="Unassembled WGS sequence"/>
</dbReference>
<evidence type="ECO:0000313" key="1">
    <source>
        <dbReference type="EMBL" id="KAH6649312.1"/>
    </source>
</evidence>
<sequence length="196" mass="21040">MTRLLRYNLAPTLNGIIASLPHHTTPWIVPDPTIDFAALYAEFDTFVMGRKTYETFLAMPAGENPLKGRSRESVVVFTRDEGKRGEWGGEVTVVGDGGGVGGEGVVEVVRGLKEREGGKDIWLMGGGELAGLLMRAGLVDVVEAAVMPVVVAKGVKMFGEGGGEGDKGEDGWKLVLEKAEALKSGILMTRYRVVYD</sequence>
<keyword evidence="2" id="KW-1185">Reference proteome</keyword>
<evidence type="ECO:0000313" key="2">
    <source>
        <dbReference type="Proteomes" id="UP000724584"/>
    </source>
</evidence>
<comment type="caution">
    <text evidence="1">The sequence shown here is derived from an EMBL/GenBank/DDBJ whole genome shotgun (WGS) entry which is preliminary data.</text>
</comment>
<reference evidence="1 2" key="1">
    <citation type="journal article" date="2021" name="Nat. Commun.">
        <title>Genetic determinants of endophytism in the Arabidopsis root mycobiome.</title>
        <authorList>
            <person name="Mesny F."/>
            <person name="Miyauchi S."/>
            <person name="Thiergart T."/>
            <person name="Pickel B."/>
            <person name="Atanasova L."/>
            <person name="Karlsson M."/>
            <person name="Huettel B."/>
            <person name="Barry K.W."/>
            <person name="Haridas S."/>
            <person name="Chen C."/>
            <person name="Bauer D."/>
            <person name="Andreopoulos W."/>
            <person name="Pangilinan J."/>
            <person name="LaButti K."/>
            <person name="Riley R."/>
            <person name="Lipzen A."/>
            <person name="Clum A."/>
            <person name="Drula E."/>
            <person name="Henrissat B."/>
            <person name="Kohler A."/>
            <person name="Grigoriev I.V."/>
            <person name="Martin F.M."/>
            <person name="Hacquard S."/>
        </authorList>
    </citation>
    <scope>NUCLEOTIDE SEQUENCE [LARGE SCALE GENOMIC DNA]</scope>
    <source>
        <strain evidence="1 2">MPI-SDFR-AT-0079</strain>
    </source>
</reference>
<proteinExistence type="predicted"/>
<name>A0ACB7PJD2_9PEZI</name>
<gene>
    <name evidence="1" type="ORF">F5144DRAFT_596892</name>
</gene>
<accession>A0ACB7PJD2</accession>
<organism evidence="1 2">
    <name type="scientific">Chaetomium tenue</name>
    <dbReference type="NCBI Taxonomy" id="1854479"/>
    <lineage>
        <taxon>Eukaryota</taxon>
        <taxon>Fungi</taxon>
        <taxon>Dikarya</taxon>
        <taxon>Ascomycota</taxon>
        <taxon>Pezizomycotina</taxon>
        <taxon>Sordariomycetes</taxon>
        <taxon>Sordariomycetidae</taxon>
        <taxon>Sordariales</taxon>
        <taxon>Chaetomiaceae</taxon>
        <taxon>Chaetomium</taxon>
    </lineage>
</organism>
<dbReference type="EMBL" id="JAGIZQ010000001">
    <property type="protein sequence ID" value="KAH6649312.1"/>
    <property type="molecule type" value="Genomic_DNA"/>
</dbReference>
<protein>
    <submittedName>
        <fullName evidence="1">Dihydrofolate reductase-like domain-containing protein</fullName>
    </submittedName>
</protein>